<proteinExistence type="inferred from homology"/>
<evidence type="ECO:0000313" key="8">
    <source>
        <dbReference type="Proteomes" id="UP000216339"/>
    </source>
</evidence>
<comment type="catalytic activity">
    <reaction evidence="6">
        <text>L-lysyl-[protein] + 3 S-adenosyl-L-methionine = N(6),N(6),N(6)-trimethyl-L-lysyl-[protein] + 3 S-adenosyl-L-homocysteine + 3 H(+)</text>
        <dbReference type="Rhea" id="RHEA:54192"/>
        <dbReference type="Rhea" id="RHEA-COMP:9752"/>
        <dbReference type="Rhea" id="RHEA-COMP:13826"/>
        <dbReference type="ChEBI" id="CHEBI:15378"/>
        <dbReference type="ChEBI" id="CHEBI:29969"/>
        <dbReference type="ChEBI" id="CHEBI:57856"/>
        <dbReference type="ChEBI" id="CHEBI:59789"/>
        <dbReference type="ChEBI" id="CHEBI:61961"/>
    </reaction>
</comment>
<keyword evidence="5 6" id="KW-0949">S-adenosyl-L-methionine</keyword>
<dbReference type="Pfam" id="PF06325">
    <property type="entry name" value="PrmA"/>
    <property type="match status" value="1"/>
</dbReference>
<dbReference type="PANTHER" id="PTHR43648">
    <property type="entry name" value="ELECTRON TRANSFER FLAVOPROTEIN BETA SUBUNIT LYSINE METHYLTRANSFERASE"/>
    <property type="match status" value="1"/>
</dbReference>
<dbReference type="InterPro" id="IPR050078">
    <property type="entry name" value="Ribosomal_L11_MeTrfase_PrmA"/>
</dbReference>
<keyword evidence="2 6" id="KW-0963">Cytoplasm</keyword>
<keyword evidence="8" id="KW-1185">Reference proteome</keyword>
<dbReference type="GO" id="GO:0016279">
    <property type="term" value="F:protein-lysine N-methyltransferase activity"/>
    <property type="evidence" value="ECO:0007669"/>
    <property type="project" value="RHEA"/>
</dbReference>
<dbReference type="GO" id="GO:0032259">
    <property type="term" value="P:methylation"/>
    <property type="evidence" value="ECO:0007669"/>
    <property type="project" value="UniProtKB-KW"/>
</dbReference>
<evidence type="ECO:0000256" key="4">
    <source>
        <dbReference type="ARBA" id="ARBA00022679"/>
    </source>
</evidence>
<name>A0A271J0X1_9BACT</name>
<feature type="binding site" evidence="6">
    <location>
        <position position="152"/>
    </location>
    <ligand>
        <name>S-adenosyl-L-methionine</name>
        <dbReference type="ChEBI" id="CHEBI:59789"/>
    </ligand>
</feature>
<dbReference type="Gene3D" id="3.40.50.150">
    <property type="entry name" value="Vaccinia Virus protein VP39"/>
    <property type="match status" value="1"/>
</dbReference>
<comment type="caution">
    <text evidence="7">The sequence shown here is derived from an EMBL/GenBank/DDBJ whole genome shotgun (WGS) entry which is preliminary data.</text>
</comment>
<dbReference type="AlphaFoldDB" id="A0A271J0X1"/>
<feature type="binding site" evidence="6">
    <location>
        <position position="217"/>
    </location>
    <ligand>
        <name>S-adenosyl-L-methionine</name>
        <dbReference type="ChEBI" id="CHEBI:59789"/>
    </ligand>
</feature>
<dbReference type="GO" id="GO:0005737">
    <property type="term" value="C:cytoplasm"/>
    <property type="evidence" value="ECO:0007669"/>
    <property type="project" value="UniProtKB-SubCell"/>
</dbReference>
<dbReference type="EMBL" id="MQWD01000001">
    <property type="protein sequence ID" value="PAP76888.1"/>
    <property type="molecule type" value="Genomic_DNA"/>
</dbReference>
<feature type="binding site" evidence="6">
    <location>
        <position position="131"/>
    </location>
    <ligand>
        <name>S-adenosyl-L-methionine</name>
        <dbReference type="ChEBI" id="CHEBI:59789"/>
    </ligand>
</feature>
<dbReference type="SUPFAM" id="SSF53335">
    <property type="entry name" value="S-adenosyl-L-methionine-dependent methyltransferases"/>
    <property type="match status" value="1"/>
</dbReference>
<reference evidence="7 8" key="1">
    <citation type="submission" date="2016-11" db="EMBL/GenBank/DDBJ databases">
        <title>Study of marine rhodopsin-containing bacteria.</title>
        <authorList>
            <person name="Yoshizawa S."/>
            <person name="Kumagai Y."/>
            <person name="Kogure K."/>
        </authorList>
    </citation>
    <scope>NUCLEOTIDE SEQUENCE [LARGE SCALE GENOMIC DNA]</scope>
    <source>
        <strain evidence="7 8">SAORIC-28</strain>
    </source>
</reference>
<dbReference type="InterPro" id="IPR004498">
    <property type="entry name" value="Ribosomal_PrmA_MeTrfase"/>
</dbReference>
<dbReference type="InterPro" id="IPR029063">
    <property type="entry name" value="SAM-dependent_MTases_sf"/>
</dbReference>
<sequence length="283" mass="29968">MPDTLRLTLAVPDDGTREPLLADLADLGFDAFEEEPDALVAYAPAPRWDGPAREAVGALLRQRGLTAAAFREEVVPDQDWNARWEASLQPIEAGPFVVAPSWTEVPPDAGGATVLRIDPKMAFGTGYHETTRICLRLLADAVPEAGRVLDVGTGTGVLAIAALRLGAASAVGVDVDPWSVTNGRDNAALNGVADAFDVREGSVETVPETGFDLVIANIISSILDPLLPGLLERAPPSASAILSGLLASERDRFVDRLAGEGFDLVAEAAENEWWGGLWRRAEA</sequence>
<evidence type="ECO:0000256" key="3">
    <source>
        <dbReference type="ARBA" id="ARBA00022603"/>
    </source>
</evidence>
<comment type="similarity">
    <text evidence="1 6">Belongs to the methyltransferase superfamily. PrmA family.</text>
</comment>
<organism evidence="7 8">
    <name type="scientific">Rubrivirga marina</name>
    <dbReference type="NCBI Taxonomy" id="1196024"/>
    <lineage>
        <taxon>Bacteria</taxon>
        <taxon>Pseudomonadati</taxon>
        <taxon>Rhodothermota</taxon>
        <taxon>Rhodothermia</taxon>
        <taxon>Rhodothermales</taxon>
        <taxon>Rubricoccaceae</taxon>
        <taxon>Rubrivirga</taxon>
    </lineage>
</organism>
<protein>
    <recommendedName>
        <fullName evidence="6">Ribosomal protein L11 methyltransferase</fullName>
        <shortName evidence="6">L11 Mtase</shortName>
        <ecNumber evidence="6">2.1.1.-</ecNumber>
    </recommendedName>
</protein>
<dbReference type="Proteomes" id="UP000216339">
    <property type="component" value="Unassembled WGS sequence"/>
</dbReference>
<dbReference type="PANTHER" id="PTHR43648:SF1">
    <property type="entry name" value="ELECTRON TRANSFER FLAVOPROTEIN BETA SUBUNIT LYSINE METHYLTRANSFERASE"/>
    <property type="match status" value="1"/>
</dbReference>
<dbReference type="EC" id="2.1.1.-" evidence="6"/>
<feature type="binding site" evidence="6">
    <location>
        <position position="174"/>
    </location>
    <ligand>
        <name>S-adenosyl-L-methionine</name>
        <dbReference type="ChEBI" id="CHEBI:59789"/>
    </ligand>
</feature>
<evidence type="ECO:0000256" key="5">
    <source>
        <dbReference type="ARBA" id="ARBA00022691"/>
    </source>
</evidence>
<gene>
    <name evidence="6" type="primary">prmA</name>
    <name evidence="7" type="ORF">BSZ37_10810</name>
</gene>
<dbReference type="RefSeq" id="WP_179299574.1">
    <property type="nucleotide sequence ID" value="NZ_MQWD01000001.1"/>
</dbReference>
<evidence type="ECO:0000256" key="1">
    <source>
        <dbReference type="ARBA" id="ARBA00009741"/>
    </source>
</evidence>
<comment type="subcellular location">
    <subcellularLocation>
        <location evidence="6">Cytoplasm</location>
    </subcellularLocation>
</comment>
<evidence type="ECO:0000256" key="2">
    <source>
        <dbReference type="ARBA" id="ARBA00022490"/>
    </source>
</evidence>
<evidence type="ECO:0000256" key="6">
    <source>
        <dbReference type="HAMAP-Rule" id="MF_00735"/>
    </source>
</evidence>
<keyword evidence="3 6" id="KW-0489">Methyltransferase</keyword>
<comment type="function">
    <text evidence="6">Methylates ribosomal protein L11.</text>
</comment>
<accession>A0A271J0X1</accession>
<evidence type="ECO:0000313" key="7">
    <source>
        <dbReference type="EMBL" id="PAP76888.1"/>
    </source>
</evidence>
<dbReference type="CDD" id="cd02440">
    <property type="entry name" value="AdoMet_MTases"/>
    <property type="match status" value="1"/>
</dbReference>
<dbReference type="HAMAP" id="MF_00735">
    <property type="entry name" value="Methyltr_PrmA"/>
    <property type="match status" value="1"/>
</dbReference>
<dbReference type="NCBIfam" id="NF001785">
    <property type="entry name" value="PRK00517.2-2"/>
    <property type="match status" value="1"/>
</dbReference>
<keyword evidence="4 6" id="KW-0808">Transferase</keyword>